<keyword evidence="2" id="KW-1185">Reference proteome</keyword>
<dbReference type="AlphaFoldDB" id="A0A8X6WHN1"/>
<evidence type="ECO:0000313" key="2">
    <source>
        <dbReference type="Proteomes" id="UP000887159"/>
    </source>
</evidence>
<dbReference type="Proteomes" id="UP000887159">
    <property type="component" value="Unassembled WGS sequence"/>
</dbReference>
<name>A0A8X6WHN1_TRICX</name>
<dbReference type="EMBL" id="BMAU01021430">
    <property type="protein sequence ID" value="GFY35139.1"/>
    <property type="molecule type" value="Genomic_DNA"/>
</dbReference>
<protein>
    <submittedName>
        <fullName evidence="1">Uncharacterized protein</fullName>
    </submittedName>
</protein>
<comment type="caution">
    <text evidence="1">The sequence shown here is derived from an EMBL/GenBank/DDBJ whole genome shotgun (WGS) entry which is preliminary data.</text>
</comment>
<gene>
    <name evidence="1" type="ORF">TNCV_5045141</name>
</gene>
<proteinExistence type="predicted"/>
<sequence>MLNGTVPSTSGMVWKFVKGKLYQFKIEEISNIQRPIQDEISRETSPGTWKGRFRCQAFEHCKAEVSNSKTNLGQANKV</sequence>
<evidence type="ECO:0000313" key="1">
    <source>
        <dbReference type="EMBL" id="GFY35139.1"/>
    </source>
</evidence>
<reference evidence="1" key="1">
    <citation type="submission" date="2020-08" db="EMBL/GenBank/DDBJ databases">
        <title>Multicomponent nature underlies the extraordinary mechanical properties of spider dragline silk.</title>
        <authorList>
            <person name="Kono N."/>
            <person name="Nakamura H."/>
            <person name="Mori M."/>
            <person name="Yoshida Y."/>
            <person name="Ohtoshi R."/>
            <person name="Malay A.D."/>
            <person name="Moran D.A.P."/>
            <person name="Tomita M."/>
            <person name="Numata K."/>
            <person name="Arakawa K."/>
        </authorList>
    </citation>
    <scope>NUCLEOTIDE SEQUENCE</scope>
</reference>
<organism evidence="1 2">
    <name type="scientific">Trichonephila clavipes</name>
    <name type="common">Golden silk orbweaver</name>
    <name type="synonym">Nephila clavipes</name>
    <dbReference type="NCBI Taxonomy" id="2585209"/>
    <lineage>
        <taxon>Eukaryota</taxon>
        <taxon>Metazoa</taxon>
        <taxon>Ecdysozoa</taxon>
        <taxon>Arthropoda</taxon>
        <taxon>Chelicerata</taxon>
        <taxon>Arachnida</taxon>
        <taxon>Araneae</taxon>
        <taxon>Araneomorphae</taxon>
        <taxon>Entelegynae</taxon>
        <taxon>Araneoidea</taxon>
        <taxon>Nephilidae</taxon>
        <taxon>Trichonephila</taxon>
    </lineage>
</organism>
<accession>A0A8X6WHN1</accession>